<evidence type="ECO:0000313" key="3">
    <source>
        <dbReference type="Proteomes" id="UP001196408"/>
    </source>
</evidence>
<dbReference type="Proteomes" id="UP001197492">
    <property type="component" value="Unassembled WGS sequence"/>
</dbReference>
<proteinExistence type="predicted"/>
<gene>
    <name evidence="1" type="ORF">KSV97_08110</name>
    <name evidence="2" type="ORF">KSW06_07975</name>
</gene>
<evidence type="ECO:0000313" key="2">
    <source>
        <dbReference type="EMBL" id="MBV3393190.1"/>
    </source>
</evidence>
<name>A0AAW4MS94_9FIRM</name>
<protein>
    <submittedName>
        <fullName evidence="1">MurR/RpiR family transcriptional regulator</fullName>
    </submittedName>
</protein>
<dbReference type="EMBL" id="JAHOEF010000053">
    <property type="protein sequence ID" value="MBV3383181.1"/>
    <property type="molecule type" value="Genomic_DNA"/>
</dbReference>
<sequence length="248" mass="29457">MGLLLSRILTYLNGAMQNDYYYKICNFIIFNYLDIFEMSEEEFLNKGAFRKEELYSFLISFGFSTYEDFRFKLEADHQLRLNQIRVRLFGETPQKFLAKMDKAMDEEVLANTITSICEHFYKAKRIIIFGGLYPCSIAVELQTDMISFGRPFIHYHKYDPIQFNEDDVVIFVSATGRSLEEMKKYDNCSFEKAYSLLITQNRKYTQSCFNGNTTVIYVPGKFDSIDFNYQIMSICDLIRLRYFQQYYL</sequence>
<evidence type="ECO:0000313" key="4">
    <source>
        <dbReference type="Proteomes" id="UP001197492"/>
    </source>
</evidence>
<accession>A0AAW4MS94</accession>
<dbReference type="RefSeq" id="WP_217747942.1">
    <property type="nucleotide sequence ID" value="NZ_JAHOEB010000051.1"/>
</dbReference>
<evidence type="ECO:0000313" key="1">
    <source>
        <dbReference type="EMBL" id="MBV3383181.1"/>
    </source>
</evidence>
<organism evidence="1 3">
    <name type="scientific">Catenibacterium mitsuokai</name>
    <dbReference type="NCBI Taxonomy" id="100886"/>
    <lineage>
        <taxon>Bacteria</taxon>
        <taxon>Bacillati</taxon>
        <taxon>Bacillota</taxon>
        <taxon>Erysipelotrichia</taxon>
        <taxon>Erysipelotrichales</taxon>
        <taxon>Coprobacillaceae</taxon>
        <taxon>Catenibacterium</taxon>
    </lineage>
</organism>
<reference evidence="1 4" key="1">
    <citation type="submission" date="2021-06" db="EMBL/GenBank/DDBJ databases">
        <title>Collection of gut derived symbiotic bacterial strains cultured from healthy donors.</title>
        <authorList>
            <person name="Lin H."/>
            <person name="Littmann E."/>
            <person name="Pamer E.G."/>
        </authorList>
    </citation>
    <scope>NUCLEOTIDE SEQUENCE</scope>
    <source>
        <strain evidence="2 4">MSK.21.70</strain>
        <strain evidence="1">MSK.21.82</strain>
    </source>
</reference>
<dbReference type="EMBL" id="JAHOEL010000051">
    <property type="protein sequence ID" value="MBV3393190.1"/>
    <property type="molecule type" value="Genomic_DNA"/>
</dbReference>
<dbReference type="Proteomes" id="UP001196408">
    <property type="component" value="Unassembled WGS sequence"/>
</dbReference>
<keyword evidence="4" id="KW-1185">Reference proteome</keyword>
<comment type="caution">
    <text evidence="1">The sequence shown here is derived from an EMBL/GenBank/DDBJ whole genome shotgun (WGS) entry which is preliminary data.</text>
</comment>
<dbReference type="AlphaFoldDB" id="A0AAW4MS94"/>